<accession>Q01UE4</accession>
<name>Q01UE4_SOLUE</name>
<dbReference type="STRING" id="234267.Acid_5779"/>
<dbReference type="AlphaFoldDB" id="Q01UE4"/>
<proteinExistence type="predicted"/>
<dbReference type="KEGG" id="sus:Acid_5779"/>
<dbReference type="InParanoid" id="Q01UE4"/>
<sequence>MPCRYGCTPEHRVRIELVEADLEICFTLVDLAGYSPGESVRLLADAGRVYDEILARLKRLEPDEVSKFQPLVTELRRAIDLATRGS</sequence>
<dbReference type="EMBL" id="CP000473">
    <property type="protein sequence ID" value="ABJ86726.1"/>
    <property type="molecule type" value="Genomic_DNA"/>
</dbReference>
<evidence type="ECO:0000313" key="1">
    <source>
        <dbReference type="EMBL" id="ABJ86726.1"/>
    </source>
</evidence>
<dbReference type="HOGENOM" id="CLU_2496254_0_0_0"/>
<gene>
    <name evidence="1" type="ordered locus">Acid_5779</name>
</gene>
<protein>
    <submittedName>
        <fullName evidence="1">Uncharacterized protein</fullName>
    </submittedName>
</protein>
<organism evidence="1">
    <name type="scientific">Solibacter usitatus (strain Ellin6076)</name>
    <dbReference type="NCBI Taxonomy" id="234267"/>
    <lineage>
        <taxon>Bacteria</taxon>
        <taxon>Pseudomonadati</taxon>
        <taxon>Acidobacteriota</taxon>
        <taxon>Terriglobia</taxon>
        <taxon>Bryobacterales</taxon>
        <taxon>Solibacteraceae</taxon>
        <taxon>Candidatus Solibacter</taxon>
    </lineage>
</organism>
<reference evidence="1" key="1">
    <citation type="submission" date="2006-10" db="EMBL/GenBank/DDBJ databases">
        <title>Complete sequence of Solibacter usitatus Ellin6076.</title>
        <authorList>
            <consortium name="US DOE Joint Genome Institute"/>
            <person name="Copeland A."/>
            <person name="Lucas S."/>
            <person name="Lapidus A."/>
            <person name="Barry K."/>
            <person name="Detter J.C."/>
            <person name="Glavina del Rio T."/>
            <person name="Hammon N."/>
            <person name="Israni S."/>
            <person name="Dalin E."/>
            <person name="Tice H."/>
            <person name="Pitluck S."/>
            <person name="Thompson L.S."/>
            <person name="Brettin T."/>
            <person name="Bruce D."/>
            <person name="Han C."/>
            <person name="Tapia R."/>
            <person name="Gilna P."/>
            <person name="Schmutz J."/>
            <person name="Larimer F."/>
            <person name="Land M."/>
            <person name="Hauser L."/>
            <person name="Kyrpides N."/>
            <person name="Mikhailova N."/>
            <person name="Janssen P.H."/>
            <person name="Kuske C.R."/>
            <person name="Richardson P."/>
        </authorList>
    </citation>
    <scope>NUCLEOTIDE SEQUENCE</scope>
    <source>
        <strain evidence="1">Ellin6076</strain>
    </source>
</reference>